<evidence type="ECO:0000259" key="10">
    <source>
        <dbReference type="Pfam" id="PF04290"/>
    </source>
</evidence>
<evidence type="ECO:0000313" key="12">
    <source>
        <dbReference type="Proteomes" id="UP000298616"/>
    </source>
</evidence>
<dbReference type="InterPro" id="IPR007387">
    <property type="entry name" value="TRAP_DctQ"/>
</dbReference>
<keyword evidence="7 9" id="KW-0472">Membrane</keyword>
<evidence type="ECO:0000256" key="5">
    <source>
        <dbReference type="ARBA" id="ARBA00022692"/>
    </source>
</evidence>
<keyword evidence="12" id="KW-1185">Reference proteome</keyword>
<keyword evidence="2" id="KW-0813">Transport</keyword>
<dbReference type="GO" id="GO:0015740">
    <property type="term" value="P:C4-dicarboxylate transport"/>
    <property type="evidence" value="ECO:0007669"/>
    <property type="project" value="TreeGrafter"/>
</dbReference>
<dbReference type="KEGG" id="fpf:DCC35_00180"/>
<protein>
    <submittedName>
        <fullName evidence="11">TRAP transporter small permease</fullName>
    </submittedName>
</protein>
<evidence type="ECO:0000256" key="6">
    <source>
        <dbReference type="ARBA" id="ARBA00022989"/>
    </source>
</evidence>
<evidence type="ECO:0000256" key="9">
    <source>
        <dbReference type="SAM" id="Phobius"/>
    </source>
</evidence>
<evidence type="ECO:0000256" key="4">
    <source>
        <dbReference type="ARBA" id="ARBA00022519"/>
    </source>
</evidence>
<evidence type="ECO:0000256" key="3">
    <source>
        <dbReference type="ARBA" id="ARBA00022475"/>
    </source>
</evidence>
<dbReference type="EMBL" id="CP028923">
    <property type="protein sequence ID" value="QCK13277.1"/>
    <property type="molecule type" value="Genomic_DNA"/>
</dbReference>
<feature type="transmembrane region" description="Helical" evidence="9">
    <location>
        <begin position="121"/>
        <end position="142"/>
    </location>
</feature>
<keyword evidence="3" id="KW-1003">Cell membrane</keyword>
<accession>A0A4D7JEX1</accession>
<dbReference type="GO" id="GO:0005886">
    <property type="term" value="C:plasma membrane"/>
    <property type="evidence" value="ECO:0007669"/>
    <property type="project" value="UniProtKB-SubCell"/>
</dbReference>
<dbReference type="AlphaFoldDB" id="A0A4D7JEX1"/>
<dbReference type="OrthoDB" id="9815614at2"/>
<comment type="similarity">
    <text evidence="8">Belongs to the TRAP transporter small permease family.</text>
</comment>
<organism evidence="11 12">
    <name type="scientific">Mangrovivirga cuniculi</name>
    <dbReference type="NCBI Taxonomy" id="2715131"/>
    <lineage>
        <taxon>Bacteria</taxon>
        <taxon>Pseudomonadati</taxon>
        <taxon>Bacteroidota</taxon>
        <taxon>Cytophagia</taxon>
        <taxon>Cytophagales</taxon>
        <taxon>Mangrovivirgaceae</taxon>
        <taxon>Mangrovivirga</taxon>
    </lineage>
</organism>
<reference evidence="11 12" key="1">
    <citation type="submission" date="2018-04" db="EMBL/GenBank/DDBJ databases">
        <title>Complete genome uncultured novel isolate.</title>
        <authorList>
            <person name="Merlino G."/>
        </authorList>
    </citation>
    <scope>NUCLEOTIDE SEQUENCE [LARGE SCALE GENOMIC DNA]</scope>
    <source>
        <strain evidence="12">R1DC9</strain>
    </source>
</reference>
<dbReference type="InterPro" id="IPR055348">
    <property type="entry name" value="DctQ"/>
</dbReference>
<dbReference type="PANTHER" id="PTHR35011:SF2">
    <property type="entry name" value="2,3-DIKETO-L-GULONATE TRAP TRANSPORTER SMALL PERMEASE PROTEIN YIAM"/>
    <property type="match status" value="1"/>
</dbReference>
<dbReference type="Proteomes" id="UP000298616">
    <property type="component" value="Chromosome"/>
</dbReference>
<name>A0A4D7JEX1_9BACT</name>
<feature type="domain" description="Tripartite ATP-independent periplasmic transporters DctQ component" evidence="10">
    <location>
        <begin position="20"/>
        <end position="150"/>
    </location>
</feature>
<keyword evidence="5 9" id="KW-0812">Transmembrane</keyword>
<sequence>MKTKIDKILSNFLIGILALMLIAVLWQVFSRYILNAPSSVTEELSRYCLIWIGVLGAAYAAGQKMHLAITLFPDSLKEDNRNKLQVVINLLIIIFAITVFIIGGTRLVYITSILGQNSPALGIPLAWVYIVLPLSGLVVIYYKVVEILELRGGKHVS</sequence>
<dbReference type="PANTHER" id="PTHR35011">
    <property type="entry name" value="2,3-DIKETO-L-GULONATE TRAP TRANSPORTER SMALL PERMEASE PROTEIN YIAM"/>
    <property type="match status" value="1"/>
</dbReference>
<feature type="transmembrane region" description="Helical" evidence="9">
    <location>
        <begin position="49"/>
        <end position="72"/>
    </location>
</feature>
<keyword evidence="6 9" id="KW-1133">Transmembrane helix</keyword>
<dbReference type="Pfam" id="PF04290">
    <property type="entry name" value="DctQ"/>
    <property type="match status" value="1"/>
</dbReference>
<keyword evidence="4" id="KW-0997">Cell inner membrane</keyword>
<evidence type="ECO:0000256" key="8">
    <source>
        <dbReference type="ARBA" id="ARBA00038436"/>
    </source>
</evidence>
<evidence type="ECO:0000256" key="7">
    <source>
        <dbReference type="ARBA" id="ARBA00023136"/>
    </source>
</evidence>
<gene>
    <name evidence="11" type="ORF">DCC35_00180</name>
</gene>
<feature type="transmembrane region" description="Helical" evidence="9">
    <location>
        <begin position="12"/>
        <end position="29"/>
    </location>
</feature>
<evidence type="ECO:0000256" key="2">
    <source>
        <dbReference type="ARBA" id="ARBA00022448"/>
    </source>
</evidence>
<proteinExistence type="inferred from homology"/>
<evidence type="ECO:0000256" key="1">
    <source>
        <dbReference type="ARBA" id="ARBA00004429"/>
    </source>
</evidence>
<comment type="subcellular location">
    <subcellularLocation>
        <location evidence="1">Cell inner membrane</location>
        <topology evidence="1">Multi-pass membrane protein</topology>
    </subcellularLocation>
</comment>
<dbReference type="RefSeq" id="WP_137088875.1">
    <property type="nucleotide sequence ID" value="NZ_CP028923.1"/>
</dbReference>
<dbReference type="GO" id="GO:0022857">
    <property type="term" value="F:transmembrane transporter activity"/>
    <property type="evidence" value="ECO:0007669"/>
    <property type="project" value="TreeGrafter"/>
</dbReference>
<evidence type="ECO:0000313" key="11">
    <source>
        <dbReference type="EMBL" id="QCK13277.1"/>
    </source>
</evidence>
<feature type="transmembrane region" description="Helical" evidence="9">
    <location>
        <begin position="84"/>
        <end position="109"/>
    </location>
</feature>